<keyword evidence="2" id="KW-0949">S-adenosyl-L-methionine</keyword>
<dbReference type="SUPFAM" id="SSF53335">
    <property type="entry name" value="S-adenosyl-L-methionine-dependent methyltransferases"/>
    <property type="match status" value="1"/>
</dbReference>
<protein>
    <recommendedName>
        <fullName evidence="5">Nicotianamine synthase</fullName>
    </recommendedName>
</protein>
<dbReference type="InterPro" id="IPR004298">
    <property type="entry name" value="Nicotian_synth"/>
</dbReference>
<evidence type="ECO:0008006" key="5">
    <source>
        <dbReference type="Google" id="ProtNLM"/>
    </source>
</evidence>
<reference evidence="4" key="1">
    <citation type="journal article" date="2019" name="Int. J. Syst. Evol. Microbiol.">
        <title>The Global Catalogue of Microorganisms (GCM) 10K type strain sequencing project: providing services to taxonomists for standard genome sequencing and annotation.</title>
        <authorList>
            <consortium name="The Broad Institute Genomics Platform"/>
            <consortium name="The Broad Institute Genome Sequencing Center for Infectious Disease"/>
            <person name="Wu L."/>
            <person name="Ma J."/>
        </authorList>
    </citation>
    <scope>NUCLEOTIDE SEQUENCE [LARGE SCALE GENOMIC DNA]</scope>
    <source>
        <strain evidence="4">JCM 16902</strain>
    </source>
</reference>
<dbReference type="Proteomes" id="UP001501074">
    <property type="component" value="Unassembled WGS sequence"/>
</dbReference>
<dbReference type="InterPro" id="IPR029063">
    <property type="entry name" value="SAM-dependent_MTases_sf"/>
</dbReference>
<gene>
    <name evidence="3" type="ORF">GCM10022223_30470</name>
</gene>
<name>A0ABP6ZK07_9ACTN</name>
<dbReference type="Gene3D" id="3.40.50.150">
    <property type="entry name" value="Vaccinia Virus protein VP39"/>
    <property type="match status" value="1"/>
</dbReference>
<keyword evidence="1" id="KW-0808">Transferase</keyword>
<sequence>MRREGPAVAGDLVLLDDRSVDQAYAEQLADRVATIYESLRGQPGLAPSTRVDRLFTELVELCGDDGGDLSPRAARVLGDERIVSRLAGLHELCAEGEYLMETHWSRRIAAAGRPREVLEQFPYIGNYRELTRLEINLLRCFGVEPGKARRICFLGAGPLPLSALCLHEELGVPVDVVDRSTEAVALGSACVNALIGPGAVRFHRAEAAEFEQVADADVVVLGALAGLEPEAKNAILASLRQRLGPGAVLLVRSAAGLRRLLYPAVGTHELGGWERLGVLHPLNDVINSVIVLRRP</sequence>
<comment type="caution">
    <text evidence="3">The sequence shown here is derived from an EMBL/GenBank/DDBJ whole genome shotgun (WGS) entry which is preliminary data.</text>
</comment>
<dbReference type="EMBL" id="BAAAZO010000004">
    <property type="protein sequence ID" value="GAA3612281.1"/>
    <property type="molecule type" value="Genomic_DNA"/>
</dbReference>
<dbReference type="Pfam" id="PF03059">
    <property type="entry name" value="NAS"/>
    <property type="match status" value="1"/>
</dbReference>
<evidence type="ECO:0000256" key="1">
    <source>
        <dbReference type="ARBA" id="ARBA00022679"/>
    </source>
</evidence>
<evidence type="ECO:0000256" key="2">
    <source>
        <dbReference type="ARBA" id="ARBA00022691"/>
    </source>
</evidence>
<evidence type="ECO:0000313" key="3">
    <source>
        <dbReference type="EMBL" id="GAA3612281.1"/>
    </source>
</evidence>
<dbReference type="PANTHER" id="PTHR32266:SF12">
    <property type="entry name" value="NICOTIANAMINE SYNTHASE 3"/>
    <property type="match status" value="1"/>
</dbReference>
<evidence type="ECO:0000313" key="4">
    <source>
        <dbReference type="Proteomes" id="UP001501074"/>
    </source>
</evidence>
<proteinExistence type="predicted"/>
<dbReference type="PANTHER" id="PTHR32266">
    <property type="entry name" value="NICOTIANAMINE SYNTHASE 3"/>
    <property type="match status" value="1"/>
</dbReference>
<accession>A0ABP6ZK07</accession>
<organism evidence="3 4">
    <name type="scientific">Kineosporia mesophila</name>
    <dbReference type="NCBI Taxonomy" id="566012"/>
    <lineage>
        <taxon>Bacteria</taxon>
        <taxon>Bacillati</taxon>
        <taxon>Actinomycetota</taxon>
        <taxon>Actinomycetes</taxon>
        <taxon>Kineosporiales</taxon>
        <taxon>Kineosporiaceae</taxon>
        <taxon>Kineosporia</taxon>
    </lineage>
</organism>
<keyword evidence="4" id="KW-1185">Reference proteome</keyword>
<dbReference type="PROSITE" id="PS51142">
    <property type="entry name" value="NAS"/>
    <property type="match status" value="1"/>
</dbReference>